<dbReference type="AlphaFoldDB" id="A0AAW1XDI0"/>
<sequence length="167" mass="18646">MASRAANYWRSMLTQLGEKRSFATSSIPKMKPSTIHVSSLSHKEKKLLDKVDTKAHRMKAENAPIYMVFGLVAAAVTIAIHTAKQQLVHSPVVNFRKTKRESVPEVEDPDAVISSADKFINKSFLRKVAHVQDDTRTLHDSSRPNPFTAPRKAETLKSVGVEPKGHY</sequence>
<dbReference type="EMBL" id="JBEDUW010000004">
    <property type="protein sequence ID" value="KAK9934226.1"/>
    <property type="molecule type" value="Genomic_DNA"/>
</dbReference>
<organism evidence="3 4">
    <name type="scientific">Rubus argutus</name>
    <name type="common">Southern blackberry</name>
    <dbReference type="NCBI Taxonomy" id="59490"/>
    <lineage>
        <taxon>Eukaryota</taxon>
        <taxon>Viridiplantae</taxon>
        <taxon>Streptophyta</taxon>
        <taxon>Embryophyta</taxon>
        <taxon>Tracheophyta</taxon>
        <taxon>Spermatophyta</taxon>
        <taxon>Magnoliopsida</taxon>
        <taxon>eudicotyledons</taxon>
        <taxon>Gunneridae</taxon>
        <taxon>Pentapetalae</taxon>
        <taxon>rosids</taxon>
        <taxon>fabids</taxon>
        <taxon>Rosales</taxon>
        <taxon>Rosaceae</taxon>
        <taxon>Rosoideae</taxon>
        <taxon>Rosoideae incertae sedis</taxon>
        <taxon>Rubus</taxon>
    </lineage>
</organism>
<evidence type="ECO:0000313" key="4">
    <source>
        <dbReference type="Proteomes" id="UP001457282"/>
    </source>
</evidence>
<dbReference type="PANTHER" id="PTHR33919">
    <property type="entry name" value="OS09G0127700 PROTEIN"/>
    <property type="match status" value="1"/>
</dbReference>
<reference evidence="3 4" key="1">
    <citation type="journal article" date="2023" name="G3 (Bethesda)">
        <title>A chromosome-length genome assembly and annotation of blackberry (Rubus argutus, cv. 'Hillquist').</title>
        <authorList>
            <person name="Bruna T."/>
            <person name="Aryal R."/>
            <person name="Dudchenko O."/>
            <person name="Sargent D.J."/>
            <person name="Mead D."/>
            <person name="Buti M."/>
            <person name="Cavallini A."/>
            <person name="Hytonen T."/>
            <person name="Andres J."/>
            <person name="Pham M."/>
            <person name="Weisz D."/>
            <person name="Mascagni F."/>
            <person name="Usai G."/>
            <person name="Natali L."/>
            <person name="Bassil N."/>
            <person name="Fernandez G.E."/>
            <person name="Lomsadze A."/>
            <person name="Armour M."/>
            <person name="Olukolu B."/>
            <person name="Poorten T."/>
            <person name="Britton C."/>
            <person name="Davik J."/>
            <person name="Ashrafi H."/>
            <person name="Aiden E.L."/>
            <person name="Borodovsky M."/>
            <person name="Worthington M."/>
        </authorList>
    </citation>
    <scope>NUCLEOTIDE SEQUENCE [LARGE SCALE GENOMIC DNA]</scope>
    <source>
        <strain evidence="3">PI 553951</strain>
    </source>
</reference>
<keyword evidence="2" id="KW-0472">Membrane</keyword>
<keyword evidence="2" id="KW-1133">Transmembrane helix</keyword>
<evidence type="ECO:0000256" key="1">
    <source>
        <dbReference type="SAM" id="MobiDB-lite"/>
    </source>
</evidence>
<evidence type="ECO:0000256" key="2">
    <source>
        <dbReference type="SAM" id="Phobius"/>
    </source>
</evidence>
<proteinExistence type="predicted"/>
<keyword evidence="4" id="KW-1185">Reference proteome</keyword>
<comment type="caution">
    <text evidence="3">The sequence shown here is derived from an EMBL/GenBank/DDBJ whole genome shotgun (WGS) entry which is preliminary data.</text>
</comment>
<keyword evidence="2" id="KW-0812">Transmembrane</keyword>
<accession>A0AAW1XDI0</accession>
<name>A0AAW1XDI0_RUBAR</name>
<evidence type="ECO:0000313" key="3">
    <source>
        <dbReference type="EMBL" id="KAK9934226.1"/>
    </source>
</evidence>
<dbReference type="Proteomes" id="UP001457282">
    <property type="component" value="Unassembled WGS sequence"/>
</dbReference>
<feature type="region of interest" description="Disordered" evidence="1">
    <location>
        <begin position="135"/>
        <end position="167"/>
    </location>
</feature>
<feature type="transmembrane region" description="Helical" evidence="2">
    <location>
        <begin position="63"/>
        <end position="83"/>
    </location>
</feature>
<dbReference type="PANTHER" id="PTHR33919:SF9">
    <property type="entry name" value="RIBOSOME BIOGENESIS NEP1-LIKE PROTEIN"/>
    <property type="match status" value="1"/>
</dbReference>
<gene>
    <name evidence="3" type="ORF">M0R45_021378</name>
</gene>
<protein>
    <submittedName>
        <fullName evidence="3">Uncharacterized protein</fullName>
    </submittedName>
</protein>